<feature type="signal peptide" evidence="1">
    <location>
        <begin position="1"/>
        <end position="27"/>
    </location>
</feature>
<evidence type="ECO:0000259" key="2">
    <source>
        <dbReference type="Pfam" id="PF00188"/>
    </source>
</evidence>
<dbReference type="EMBL" id="JAEOAH010000042">
    <property type="protein sequence ID" value="MBK3496855.1"/>
    <property type="molecule type" value="Genomic_DNA"/>
</dbReference>
<dbReference type="InterPro" id="IPR035940">
    <property type="entry name" value="CAP_sf"/>
</dbReference>
<dbReference type="PANTHER" id="PTHR31157">
    <property type="entry name" value="SCP DOMAIN-CONTAINING PROTEIN"/>
    <property type="match status" value="1"/>
</dbReference>
<organism evidence="3 4">
    <name type="scientific">Viridibacillus soli</name>
    <dbReference type="NCBI Taxonomy" id="2798301"/>
    <lineage>
        <taxon>Bacteria</taxon>
        <taxon>Bacillati</taxon>
        <taxon>Bacillota</taxon>
        <taxon>Bacilli</taxon>
        <taxon>Bacillales</taxon>
        <taxon>Caryophanaceae</taxon>
        <taxon>Viridibacillus</taxon>
    </lineage>
</organism>
<protein>
    <recommendedName>
        <fullName evidence="2">SCP domain-containing protein</fullName>
    </recommendedName>
</protein>
<comment type="caution">
    <text evidence="3">The sequence shown here is derived from an EMBL/GenBank/DDBJ whole genome shotgun (WGS) entry which is preliminary data.</text>
</comment>
<dbReference type="Proteomes" id="UP000618943">
    <property type="component" value="Unassembled WGS sequence"/>
</dbReference>
<dbReference type="PANTHER" id="PTHR31157:SF1">
    <property type="entry name" value="SCP DOMAIN-CONTAINING PROTEIN"/>
    <property type="match status" value="1"/>
</dbReference>
<name>A0ABS1HBR4_9BACL</name>
<keyword evidence="4" id="KW-1185">Reference proteome</keyword>
<gene>
    <name evidence="3" type="ORF">JFL43_18705</name>
</gene>
<feature type="domain" description="SCP" evidence="2">
    <location>
        <begin position="166"/>
        <end position="275"/>
    </location>
</feature>
<dbReference type="Gene3D" id="3.40.33.10">
    <property type="entry name" value="CAP"/>
    <property type="match status" value="1"/>
</dbReference>
<accession>A0ABS1HBR4</accession>
<proteinExistence type="predicted"/>
<reference evidence="3 4" key="1">
    <citation type="submission" date="2020-12" db="EMBL/GenBank/DDBJ databases">
        <title>YIM B01967 draft genome.</title>
        <authorList>
            <person name="Yan X."/>
        </authorList>
    </citation>
    <scope>NUCLEOTIDE SEQUENCE [LARGE SCALE GENOMIC DNA]</scope>
    <source>
        <strain evidence="3 4">YIM B01967</strain>
    </source>
</reference>
<feature type="chain" id="PRO_5045955653" description="SCP domain-containing protein" evidence="1">
    <location>
        <begin position="28"/>
        <end position="286"/>
    </location>
</feature>
<dbReference type="RefSeq" id="WP_200750206.1">
    <property type="nucleotide sequence ID" value="NZ_JAEOAH010000042.1"/>
</dbReference>
<keyword evidence="1" id="KW-0732">Signal</keyword>
<dbReference type="InterPro" id="IPR014044">
    <property type="entry name" value="CAP_dom"/>
</dbReference>
<sequence>MKSIFKEITITFVAIALLFSLANPTFAKTSSSPKTKQVTLTEKSRLFTGKGGYGRKSIVAAKKQVTIIKTTKDKWMQTKDKKWIKNGFTGDNIYLSKKTTTYKKVKGAKTKTKTKLVPGIYKVSNANTNGWIKVKKGSKAYWIRSGKFVDSYIDLGNKKMQDQIVNSINKERKKMKLKPVKQDPKLTKLAIIRSVDMEKNRYFSHTSPIYGSWNNLLKGSSYRTNSAGENIAAGYQTANSYMNGWMNSAGHRANILSPNYQKVGVGIVISGSKAQYQSYGTQIFAK</sequence>
<dbReference type="SUPFAM" id="SSF55797">
    <property type="entry name" value="PR-1-like"/>
    <property type="match status" value="1"/>
</dbReference>
<evidence type="ECO:0000313" key="3">
    <source>
        <dbReference type="EMBL" id="MBK3496855.1"/>
    </source>
</evidence>
<dbReference type="CDD" id="cd05379">
    <property type="entry name" value="CAP_bacterial"/>
    <property type="match status" value="1"/>
</dbReference>
<dbReference type="Pfam" id="PF00188">
    <property type="entry name" value="CAP"/>
    <property type="match status" value="1"/>
</dbReference>
<evidence type="ECO:0000256" key="1">
    <source>
        <dbReference type="SAM" id="SignalP"/>
    </source>
</evidence>
<evidence type="ECO:0000313" key="4">
    <source>
        <dbReference type="Proteomes" id="UP000618943"/>
    </source>
</evidence>